<dbReference type="GO" id="GO:0005975">
    <property type="term" value="P:carbohydrate metabolic process"/>
    <property type="evidence" value="ECO:0007669"/>
    <property type="project" value="TreeGrafter"/>
</dbReference>
<dbReference type="Gene3D" id="3.90.550.10">
    <property type="entry name" value="Spore Coat Polysaccharide Biosynthesis Protein SpsA, Chain A"/>
    <property type="match status" value="1"/>
</dbReference>
<dbReference type="GO" id="GO:0000139">
    <property type="term" value="C:Golgi membrane"/>
    <property type="evidence" value="ECO:0007669"/>
    <property type="project" value="UniProtKB-SubCell"/>
</dbReference>
<name>W6U6X7_ECHGR</name>
<evidence type="ECO:0000256" key="4">
    <source>
        <dbReference type="ARBA" id="ARBA00022679"/>
    </source>
</evidence>
<dbReference type="InterPro" id="IPR029044">
    <property type="entry name" value="Nucleotide-diphossugar_trans"/>
</dbReference>
<dbReference type="Proteomes" id="UP000019149">
    <property type="component" value="Unassembled WGS sequence"/>
</dbReference>
<dbReference type="EMBL" id="APAU02000097">
    <property type="protein sequence ID" value="EUB56978.1"/>
    <property type="molecule type" value="Genomic_DNA"/>
</dbReference>
<evidence type="ECO:0000256" key="7">
    <source>
        <dbReference type="ARBA" id="ARBA00022968"/>
    </source>
</evidence>
<organism evidence="18 19">
    <name type="scientific">Echinococcus granulosus</name>
    <name type="common">Hydatid tapeworm</name>
    <dbReference type="NCBI Taxonomy" id="6210"/>
    <lineage>
        <taxon>Eukaryota</taxon>
        <taxon>Metazoa</taxon>
        <taxon>Spiralia</taxon>
        <taxon>Lophotrochozoa</taxon>
        <taxon>Platyhelminthes</taxon>
        <taxon>Cestoda</taxon>
        <taxon>Eucestoda</taxon>
        <taxon>Cyclophyllidea</taxon>
        <taxon>Taeniidae</taxon>
        <taxon>Echinococcus</taxon>
        <taxon>Echinococcus granulosus group</taxon>
    </lineage>
</organism>
<feature type="binding site" evidence="14">
    <location>
        <position position="130"/>
    </location>
    <ligand>
        <name>Mn(2+)</name>
        <dbReference type="ChEBI" id="CHEBI:29035"/>
    </ligand>
</feature>
<evidence type="ECO:0000256" key="1">
    <source>
        <dbReference type="ARBA" id="ARBA00004606"/>
    </source>
</evidence>
<keyword evidence="11 14" id="KW-0464">Manganese</keyword>
<evidence type="ECO:0000256" key="17">
    <source>
        <dbReference type="SAM" id="SignalP"/>
    </source>
</evidence>
<keyword evidence="6 14" id="KW-0479">Metal-binding</keyword>
<keyword evidence="7 16" id="KW-0735">Signal-anchor</keyword>
<sequence length="266" mass="30488">MRRPTMLVLLFILIGTAPLMYRWHRHPTIFVITPTYSRPNQMPELVRLCTVLNTAGNVHWIVVEDAVTKNRALTRFLDDCGLPYTHLSAPTSPYKRHVRGTNQRNEALHWLRKSFQLTGQSGVVYFADDDNTYHPDLFDEMRTLRRGATWPVGMIAASNWEGCITNPNDRSKISDFWTNWEPNRKFPIDMAGFAVNLNVVLEYPNALFDDTTIGRQEGLILLRLGFKNGYELEPKADGCRKILVWHTKSATQDVQVIGPATIMNML</sequence>
<dbReference type="FunFam" id="3.90.550.10:FF:000044">
    <property type="entry name" value="Galactosylgalactosylxylosylprotein 3-beta-glucuronosyltransferase"/>
    <property type="match status" value="1"/>
</dbReference>
<dbReference type="CTD" id="36343844"/>
<evidence type="ECO:0000256" key="8">
    <source>
        <dbReference type="ARBA" id="ARBA00022989"/>
    </source>
</evidence>
<keyword evidence="4 16" id="KW-0808">Transferase</keyword>
<dbReference type="GeneID" id="36343844"/>
<dbReference type="RefSeq" id="XP_024348174.1">
    <property type="nucleotide sequence ID" value="XM_024497378.1"/>
</dbReference>
<feature type="active site" description="Proton donor/acceptor" evidence="13">
    <location>
        <position position="217"/>
    </location>
</feature>
<evidence type="ECO:0000256" key="3">
    <source>
        <dbReference type="ARBA" id="ARBA00012641"/>
    </source>
</evidence>
<gene>
    <name evidence="18" type="ORF">EGR_08129</name>
</gene>
<dbReference type="GO" id="GO:0046872">
    <property type="term" value="F:metal ion binding"/>
    <property type="evidence" value="ECO:0007669"/>
    <property type="project" value="UniProtKB-KW"/>
</dbReference>
<dbReference type="PANTHER" id="PTHR10896">
    <property type="entry name" value="GALACTOSYLGALACTOSYLXYLOSYLPROTEIN 3-BETA-GLUCURONOSYLTRANSFERASE BETA-1,3-GLUCURONYLTRANSFERASE"/>
    <property type="match status" value="1"/>
</dbReference>
<evidence type="ECO:0000256" key="10">
    <source>
        <dbReference type="ARBA" id="ARBA00023180"/>
    </source>
</evidence>
<dbReference type="GO" id="GO:0015018">
    <property type="term" value="F:galactosylgalactosylxylosylprotein 3-beta-glucuronosyltransferase activity"/>
    <property type="evidence" value="ECO:0007669"/>
    <property type="project" value="UniProtKB-UniRule"/>
</dbReference>
<evidence type="ECO:0000256" key="13">
    <source>
        <dbReference type="PIRSR" id="PIRSR605027-1"/>
    </source>
</evidence>
<keyword evidence="9" id="KW-0472">Membrane</keyword>
<feature type="chain" id="PRO_5004884813" description="Galactosylgalactosylxylosylprotein 3-beta-glucuronosyltransferase" evidence="17">
    <location>
        <begin position="22"/>
        <end position="266"/>
    </location>
</feature>
<evidence type="ECO:0000313" key="19">
    <source>
        <dbReference type="Proteomes" id="UP000019149"/>
    </source>
</evidence>
<comment type="cofactor">
    <cofactor evidence="14 16">
        <name>Mn(2+)</name>
        <dbReference type="ChEBI" id="CHEBI:29035"/>
    </cofactor>
</comment>
<evidence type="ECO:0000256" key="15">
    <source>
        <dbReference type="PIRSR" id="PIRSR605027-4"/>
    </source>
</evidence>
<dbReference type="OMA" id="RTEYAYG"/>
<keyword evidence="5" id="KW-0812">Transmembrane</keyword>
<feature type="signal peptide" evidence="17">
    <location>
        <begin position="1"/>
        <end position="21"/>
    </location>
</feature>
<evidence type="ECO:0000313" key="18">
    <source>
        <dbReference type="EMBL" id="EUB56978.1"/>
    </source>
</evidence>
<dbReference type="AlphaFoldDB" id="W6U6X7"/>
<keyword evidence="17" id="KW-0732">Signal</keyword>
<evidence type="ECO:0000256" key="6">
    <source>
        <dbReference type="ARBA" id="ARBA00022723"/>
    </source>
</evidence>
<evidence type="ECO:0000256" key="2">
    <source>
        <dbReference type="ARBA" id="ARBA00007706"/>
    </source>
</evidence>
<comment type="similarity">
    <text evidence="2 16">Belongs to the glycosyltransferase 43 family.</text>
</comment>
<evidence type="ECO:0000256" key="16">
    <source>
        <dbReference type="RuleBase" id="RU363127"/>
    </source>
</evidence>
<keyword evidence="16" id="KW-0333">Golgi apparatus</keyword>
<protein>
    <recommendedName>
        <fullName evidence="3 16">Galactosylgalactosylxylosylprotein 3-beta-glucuronosyltransferase</fullName>
        <ecNumber evidence="3 16">2.4.1.135</ecNumber>
    </recommendedName>
</protein>
<dbReference type="EC" id="2.4.1.135" evidence="3 16"/>
<comment type="caution">
    <text evidence="18">The sequence shown here is derived from an EMBL/GenBank/DDBJ whole genome shotgun (WGS) entry which is preliminary data.</text>
</comment>
<dbReference type="SUPFAM" id="SSF53448">
    <property type="entry name" value="Nucleotide-diphospho-sugar transferases"/>
    <property type="match status" value="1"/>
</dbReference>
<evidence type="ECO:0000256" key="5">
    <source>
        <dbReference type="ARBA" id="ARBA00022692"/>
    </source>
</evidence>
<dbReference type="Pfam" id="PF03360">
    <property type="entry name" value="Glyco_transf_43"/>
    <property type="match status" value="1"/>
</dbReference>
<comment type="catalytic activity">
    <reaction evidence="12 16">
        <text>3-O-(beta-D-galactosyl-(1-&gt;3)-beta-D-galactosyl-(1-&gt;4)-beta-D-xylosyl)-L-seryl-[protein] + UDP-alpha-D-glucuronate = 3-O-(beta-D-GlcA-(1-&gt;3)-beta-D-Gal-(1-&gt;3)-beta-D-Gal-(1-&gt;4)-beta-D-Xyl)-L-seryl-[protein] + UDP + H(+)</text>
        <dbReference type="Rhea" id="RHEA:24168"/>
        <dbReference type="Rhea" id="RHEA-COMP:12571"/>
        <dbReference type="Rhea" id="RHEA-COMP:12573"/>
        <dbReference type="ChEBI" id="CHEBI:15378"/>
        <dbReference type="ChEBI" id="CHEBI:58052"/>
        <dbReference type="ChEBI" id="CHEBI:58223"/>
        <dbReference type="ChEBI" id="CHEBI:132090"/>
        <dbReference type="ChEBI" id="CHEBI:132093"/>
        <dbReference type="EC" id="2.4.1.135"/>
    </reaction>
</comment>
<dbReference type="KEGG" id="egl:EGR_08129"/>
<dbReference type="GO" id="GO:0050650">
    <property type="term" value="P:chondroitin sulfate proteoglycan biosynthetic process"/>
    <property type="evidence" value="ECO:0007669"/>
    <property type="project" value="TreeGrafter"/>
</dbReference>
<evidence type="ECO:0000256" key="9">
    <source>
        <dbReference type="ARBA" id="ARBA00023136"/>
    </source>
</evidence>
<comment type="pathway">
    <text evidence="16">Protein modification; protein glycosylation.</text>
</comment>
<proteinExistence type="inferred from homology"/>
<evidence type="ECO:0000256" key="14">
    <source>
        <dbReference type="PIRSR" id="PIRSR605027-3"/>
    </source>
</evidence>
<comment type="subcellular location">
    <subcellularLocation>
        <location evidence="16">Golgi apparatus membrane</location>
        <topology evidence="16">Single-pass type II membrane protein</topology>
    </subcellularLocation>
    <subcellularLocation>
        <location evidence="1">Membrane</location>
        <topology evidence="1">Single-pass type II membrane protein</topology>
    </subcellularLocation>
</comment>
<dbReference type="CDD" id="cd00218">
    <property type="entry name" value="GlcAT-I"/>
    <property type="match status" value="1"/>
</dbReference>
<dbReference type="PANTHER" id="PTHR10896:SF65">
    <property type="entry name" value="GALACTOSYLGALACTOSYLXYLOSYLPROTEIN 3-BETA-GLUCURONOSYLTRANSFERASE 3"/>
    <property type="match status" value="1"/>
</dbReference>
<feature type="site" description="Interaction with galactose moiety of substrate glycoprotein" evidence="15">
    <location>
        <position position="161"/>
    </location>
</feature>
<dbReference type="InterPro" id="IPR005027">
    <property type="entry name" value="Glyco_trans_43"/>
</dbReference>
<evidence type="ECO:0000256" key="11">
    <source>
        <dbReference type="ARBA" id="ARBA00023211"/>
    </source>
</evidence>
<accession>W6U6X7</accession>
<dbReference type="UniPathway" id="UPA00378"/>
<reference evidence="18 19" key="1">
    <citation type="journal article" date="2013" name="Nat. Genet.">
        <title>The genome of the hydatid tapeworm Echinococcus granulosus.</title>
        <authorList>
            <person name="Zheng H."/>
            <person name="Zhang W."/>
            <person name="Zhang L."/>
            <person name="Zhang Z."/>
            <person name="Li J."/>
            <person name="Lu G."/>
            <person name="Zhu Y."/>
            <person name="Wang Y."/>
            <person name="Huang Y."/>
            <person name="Liu J."/>
            <person name="Kang H."/>
            <person name="Chen J."/>
            <person name="Wang L."/>
            <person name="Chen A."/>
            <person name="Yu S."/>
            <person name="Gao Z."/>
            <person name="Jin L."/>
            <person name="Gu W."/>
            <person name="Wang Z."/>
            <person name="Zhao L."/>
            <person name="Shi B."/>
            <person name="Wen H."/>
            <person name="Lin R."/>
            <person name="Jones M.K."/>
            <person name="Brejova B."/>
            <person name="Vinar T."/>
            <person name="Zhao G."/>
            <person name="McManus D.P."/>
            <person name="Chen Z."/>
            <person name="Zhou Y."/>
            <person name="Wang S."/>
        </authorList>
    </citation>
    <scope>NUCLEOTIDE SEQUENCE [LARGE SCALE GENOMIC DNA]</scope>
</reference>
<keyword evidence="19" id="KW-1185">Reference proteome</keyword>
<keyword evidence="8" id="KW-1133">Transmembrane helix</keyword>
<dbReference type="OrthoDB" id="675023at2759"/>
<keyword evidence="10" id="KW-0325">Glycoprotein</keyword>
<evidence type="ECO:0000256" key="12">
    <source>
        <dbReference type="ARBA" id="ARBA00047979"/>
    </source>
</evidence>